<feature type="region of interest" description="Disordered" evidence="1">
    <location>
        <begin position="329"/>
        <end position="359"/>
    </location>
</feature>
<gene>
    <name evidence="2" type="ORF">K435DRAFT_807251</name>
</gene>
<name>A0A4V4HCL0_DENBC</name>
<dbReference type="Proteomes" id="UP000297245">
    <property type="component" value="Unassembled WGS sequence"/>
</dbReference>
<protein>
    <submittedName>
        <fullName evidence="2">Uncharacterized protein</fullName>
    </submittedName>
</protein>
<organism evidence="2 3">
    <name type="scientific">Dendrothele bispora (strain CBS 962.96)</name>
    <dbReference type="NCBI Taxonomy" id="1314807"/>
    <lineage>
        <taxon>Eukaryota</taxon>
        <taxon>Fungi</taxon>
        <taxon>Dikarya</taxon>
        <taxon>Basidiomycota</taxon>
        <taxon>Agaricomycotina</taxon>
        <taxon>Agaricomycetes</taxon>
        <taxon>Agaricomycetidae</taxon>
        <taxon>Agaricales</taxon>
        <taxon>Agaricales incertae sedis</taxon>
        <taxon>Dendrothele</taxon>
    </lineage>
</organism>
<evidence type="ECO:0000313" key="3">
    <source>
        <dbReference type="Proteomes" id="UP000297245"/>
    </source>
</evidence>
<accession>A0A4V4HCL0</accession>
<feature type="compositionally biased region" description="Basic and acidic residues" evidence="1">
    <location>
        <begin position="334"/>
        <end position="359"/>
    </location>
</feature>
<feature type="compositionally biased region" description="Polar residues" evidence="1">
    <location>
        <begin position="64"/>
        <end position="88"/>
    </location>
</feature>
<evidence type="ECO:0000313" key="2">
    <source>
        <dbReference type="EMBL" id="THU83795.1"/>
    </source>
</evidence>
<keyword evidence="3" id="KW-1185">Reference proteome</keyword>
<evidence type="ECO:0000256" key="1">
    <source>
        <dbReference type="SAM" id="MobiDB-lite"/>
    </source>
</evidence>
<feature type="compositionally biased region" description="Polar residues" evidence="1">
    <location>
        <begin position="115"/>
        <end position="153"/>
    </location>
</feature>
<feature type="compositionally biased region" description="Basic and acidic residues" evidence="1">
    <location>
        <begin position="89"/>
        <end position="104"/>
    </location>
</feature>
<feature type="compositionally biased region" description="Basic and acidic residues" evidence="1">
    <location>
        <begin position="289"/>
        <end position="300"/>
    </location>
</feature>
<sequence>MTISMSGSIFFTNASPRTIDDSAIDKVGDWVVHSGAYLLDLNLPGVQVPLLVVLMNEITDLSRKTNSTQDAGQPFSQPTSQSEAAFNSSHDHDANTDNYDEFHRGSGNSGGDPEQYQQTSTGNDQGTKNAYSRSTDGQTTAEDPPSNLANKNWTRNFNGYVTSYRENDNRVVNARAIDNYEYYSKNNQGDDDLENLPASHDDDTHQNAGQPFSSSQPTSQPEADFDGSHDHDTDTNNYDGFQHSSGNSGGDPEQYDQQTSGNDQETKNAYNQNTDSQTPAEDPLSNPINKEHSDGTSRGVWDRRRQSLLKLDVKRIRLRWDDILGEYVPEDDEPKASRDRVTGRYTEQDNRRIGHNAEN</sequence>
<feature type="compositionally biased region" description="Low complexity" evidence="1">
    <location>
        <begin position="210"/>
        <end position="221"/>
    </location>
</feature>
<dbReference type="AlphaFoldDB" id="A0A4V4HCL0"/>
<proteinExistence type="predicted"/>
<feature type="compositionally biased region" description="Polar residues" evidence="1">
    <location>
        <begin position="255"/>
        <end position="279"/>
    </location>
</feature>
<feature type="region of interest" description="Disordered" evidence="1">
    <location>
        <begin position="184"/>
        <end position="300"/>
    </location>
</feature>
<reference evidence="2 3" key="1">
    <citation type="journal article" date="2019" name="Nat. Ecol. Evol.">
        <title>Megaphylogeny resolves global patterns of mushroom evolution.</title>
        <authorList>
            <person name="Varga T."/>
            <person name="Krizsan K."/>
            <person name="Foldi C."/>
            <person name="Dima B."/>
            <person name="Sanchez-Garcia M."/>
            <person name="Sanchez-Ramirez S."/>
            <person name="Szollosi G.J."/>
            <person name="Szarkandi J.G."/>
            <person name="Papp V."/>
            <person name="Albert L."/>
            <person name="Andreopoulos W."/>
            <person name="Angelini C."/>
            <person name="Antonin V."/>
            <person name="Barry K.W."/>
            <person name="Bougher N.L."/>
            <person name="Buchanan P."/>
            <person name="Buyck B."/>
            <person name="Bense V."/>
            <person name="Catcheside P."/>
            <person name="Chovatia M."/>
            <person name="Cooper J."/>
            <person name="Damon W."/>
            <person name="Desjardin D."/>
            <person name="Finy P."/>
            <person name="Geml J."/>
            <person name="Haridas S."/>
            <person name="Hughes K."/>
            <person name="Justo A."/>
            <person name="Karasinski D."/>
            <person name="Kautmanova I."/>
            <person name="Kiss B."/>
            <person name="Kocsube S."/>
            <person name="Kotiranta H."/>
            <person name="LaButti K.M."/>
            <person name="Lechner B.E."/>
            <person name="Liimatainen K."/>
            <person name="Lipzen A."/>
            <person name="Lukacs Z."/>
            <person name="Mihaltcheva S."/>
            <person name="Morgado L.N."/>
            <person name="Niskanen T."/>
            <person name="Noordeloos M.E."/>
            <person name="Ohm R.A."/>
            <person name="Ortiz-Santana B."/>
            <person name="Ovrebo C."/>
            <person name="Racz N."/>
            <person name="Riley R."/>
            <person name="Savchenko A."/>
            <person name="Shiryaev A."/>
            <person name="Soop K."/>
            <person name="Spirin V."/>
            <person name="Szebenyi C."/>
            <person name="Tomsovsky M."/>
            <person name="Tulloss R.E."/>
            <person name="Uehling J."/>
            <person name="Grigoriev I.V."/>
            <person name="Vagvolgyi C."/>
            <person name="Papp T."/>
            <person name="Martin F.M."/>
            <person name="Miettinen O."/>
            <person name="Hibbett D.S."/>
            <person name="Nagy L.G."/>
        </authorList>
    </citation>
    <scope>NUCLEOTIDE SEQUENCE [LARGE SCALE GENOMIC DNA]</scope>
    <source>
        <strain evidence="2 3">CBS 962.96</strain>
    </source>
</reference>
<feature type="compositionally biased region" description="Polar residues" evidence="1">
    <location>
        <begin position="235"/>
        <end position="246"/>
    </location>
</feature>
<feature type="region of interest" description="Disordered" evidence="1">
    <location>
        <begin position="64"/>
        <end position="153"/>
    </location>
</feature>
<dbReference type="EMBL" id="ML179641">
    <property type="protein sequence ID" value="THU83795.1"/>
    <property type="molecule type" value="Genomic_DNA"/>
</dbReference>